<protein>
    <submittedName>
        <fullName evidence="2">Galectin</fullName>
    </submittedName>
</protein>
<name>A0AC34FA44_9BILA</name>
<accession>A0AC34FA44</accession>
<reference evidence="2" key="1">
    <citation type="submission" date="2022-11" db="UniProtKB">
        <authorList>
            <consortium name="WormBaseParasite"/>
        </authorList>
    </citation>
    <scope>IDENTIFICATION</scope>
</reference>
<dbReference type="Proteomes" id="UP000887579">
    <property type="component" value="Unplaced"/>
</dbReference>
<evidence type="ECO:0000313" key="2">
    <source>
        <dbReference type="WBParaSite" id="ES5_v2.g13917.t1"/>
    </source>
</evidence>
<dbReference type="WBParaSite" id="ES5_v2.g13917.t1">
    <property type="protein sequence ID" value="ES5_v2.g13917.t1"/>
    <property type="gene ID" value="ES5_v2.g13917"/>
</dbReference>
<sequence length="188" mass="21295">MESKLFIAFHVAVLLAFSTASNGDSNGTAFFSMNSCENLDLETDYPNPYKYNFTNPFEPGQDLIVKGRTSEDSVRFTVDLGTSDINNAVPLHISVRFDEGKIVFNSFVKGRWGNEERKSNPWERGDDIEFLIRTQDSNFQIYADQKEIKEYEHRVPVSSLSSISVNGDLIITHIHVGDRVYPIPYESG</sequence>
<proteinExistence type="predicted"/>
<organism evidence="1 2">
    <name type="scientific">Panagrolaimus sp. ES5</name>
    <dbReference type="NCBI Taxonomy" id="591445"/>
    <lineage>
        <taxon>Eukaryota</taxon>
        <taxon>Metazoa</taxon>
        <taxon>Ecdysozoa</taxon>
        <taxon>Nematoda</taxon>
        <taxon>Chromadorea</taxon>
        <taxon>Rhabditida</taxon>
        <taxon>Tylenchina</taxon>
        <taxon>Panagrolaimomorpha</taxon>
        <taxon>Panagrolaimoidea</taxon>
        <taxon>Panagrolaimidae</taxon>
        <taxon>Panagrolaimus</taxon>
    </lineage>
</organism>
<evidence type="ECO:0000313" key="1">
    <source>
        <dbReference type="Proteomes" id="UP000887579"/>
    </source>
</evidence>